<dbReference type="InterPro" id="IPR014710">
    <property type="entry name" value="RmlC-like_jellyroll"/>
</dbReference>
<dbReference type="PROSITE" id="PS00041">
    <property type="entry name" value="HTH_ARAC_FAMILY_1"/>
    <property type="match status" value="1"/>
</dbReference>
<name>A0A5C5ZAJ3_9BACT</name>
<evidence type="ECO:0000256" key="1">
    <source>
        <dbReference type="ARBA" id="ARBA00023015"/>
    </source>
</evidence>
<dbReference type="SMART" id="SM00342">
    <property type="entry name" value="HTH_ARAC"/>
    <property type="match status" value="1"/>
</dbReference>
<gene>
    <name evidence="6" type="primary">rhaR_3</name>
    <name evidence="6" type="ORF">CA13_50090</name>
</gene>
<dbReference type="PANTHER" id="PTHR46796">
    <property type="entry name" value="HTH-TYPE TRANSCRIPTIONAL ACTIVATOR RHAS-RELATED"/>
    <property type="match status" value="1"/>
</dbReference>
<keyword evidence="4" id="KW-0804">Transcription</keyword>
<evidence type="ECO:0000256" key="2">
    <source>
        <dbReference type="ARBA" id="ARBA00023125"/>
    </source>
</evidence>
<reference evidence="6 7" key="1">
    <citation type="submission" date="2019-02" db="EMBL/GenBank/DDBJ databases">
        <title>Deep-cultivation of Planctomycetes and their phenomic and genomic characterization uncovers novel biology.</title>
        <authorList>
            <person name="Wiegand S."/>
            <person name="Jogler M."/>
            <person name="Boedeker C."/>
            <person name="Pinto D."/>
            <person name="Vollmers J."/>
            <person name="Rivas-Marin E."/>
            <person name="Kohn T."/>
            <person name="Peeters S.H."/>
            <person name="Heuer A."/>
            <person name="Rast P."/>
            <person name="Oberbeckmann S."/>
            <person name="Bunk B."/>
            <person name="Jeske O."/>
            <person name="Meyerdierks A."/>
            <person name="Storesund J.E."/>
            <person name="Kallscheuer N."/>
            <person name="Luecker S."/>
            <person name="Lage O.M."/>
            <person name="Pohl T."/>
            <person name="Merkel B.J."/>
            <person name="Hornburger P."/>
            <person name="Mueller R.-W."/>
            <person name="Bruemmer F."/>
            <person name="Labrenz M."/>
            <person name="Spormann A.M."/>
            <person name="Op Den Camp H."/>
            <person name="Overmann J."/>
            <person name="Amann R."/>
            <person name="Jetten M.S.M."/>
            <person name="Mascher T."/>
            <person name="Medema M.H."/>
            <person name="Devos D.P."/>
            <person name="Kaster A.-K."/>
            <person name="Ovreas L."/>
            <person name="Rohde M."/>
            <person name="Galperin M.Y."/>
            <person name="Jogler C."/>
        </authorList>
    </citation>
    <scope>NUCLEOTIDE SEQUENCE [LARGE SCALE GENOMIC DNA]</scope>
    <source>
        <strain evidence="6 7">CA13</strain>
    </source>
</reference>
<comment type="caution">
    <text evidence="6">The sequence shown here is derived from an EMBL/GenBank/DDBJ whole genome shotgun (WGS) entry which is preliminary data.</text>
</comment>
<dbReference type="InterPro" id="IPR018060">
    <property type="entry name" value="HTH_AraC"/>
</dbReference>
<dbReference type="PANTHER" id="PTHR46796:SF6">
    <property type="entry name" value="ARAC SUBFAMILY"/>
    <property type="match status" value="1"/>
</dbReference>
<proteinExistence type="predicted"/>
<dbReference type="InterPro" id="IPR009057">
    <property type="entry name" value="Homeodomain-like_sf"/>
</dbReference>
<protein>
    <submittedName>
        <fullName evidence="6">HTH-type transcriptional activator RhaR</fullName>
    </submittedName>
</protein>
<accession>A0A5C5ZAJ3</accession>
<dbReference type="EMBL" id="SJPJ01000001">
    <property type="protein sequence ID" value="TWT83543.1"/>
    <property type="molecule type" value="Genomic_DNA"/>
</dbReference>
<dbReference type="InterPro" id="IPR050204">
    <property type="entry name" value="AraC_XylS_family_regulators"/>
</dbReference>
<dbReference type="InterPro" id="IPR037923">
    <property type="entry name" value="HTH-like"/>
</dbReference>
<evidence type="ECO:0000313" key="7">
    <source>
        <dbReference type="Proteomes" id="UP000315010"/>
    </source>
</evidence>
<evidence type="ECO:0000256" key="4">
    <source>
        <dbReference type="ARBA" id="ARBA00023163"/>
    </source>
</evidence>
<keyword evidence="2" id="KW-0238">DNA-binding</keyword>
<evidence type="ECO:0000313" key="6">
    <source>
        <dbReference type="EMBL" id="TWT83543.1"/>
    </source>
</evidence>
<keyword evidence="3" id="KW-0010">Activator</keyword>
<dbReference type="Gene3D" id="2.60.120.10">
    <property type="entry name" value="Jelly Rolls"/>
    <property type="match status" value="1"/>
</dbReference>
<dbReference type="GO" id="GO:0043565">
    <property type="term" value="F:sequence-specific DNA binding"/>
    <property type="evidence" value="ECO:0007669"/>
    <property type="project" value="InterPro"/>
</dbReference>
<dbReference type="AlphaFoldDB" id="A0A5C5ZAJ3"/>
<evidence type="ECO:0000259" key="5">
    <source>
        <dbReference type="PROSITE" id="PS01124"/>
    </source>
</evidence>
<keyword evidence="1" id="KW-0805">Transcription regulation</keyword>
<keyword evidence="7" id="KW-1185">Reference proteome</keyword>
<dbReference type="SUPFAM" id="SSF51215">
    <property type="entry name" value="Regulatory protein AraC"/>
    <property type="match status" value="1"/>
</dbReference>
<dbReference type="Pfam" id="PF12833">
    <property type="entry name" value="HTH_18"/>
    <property type="match status" value="1"/>
</dbReference>
<dbReference type="PROSITE" id="PS01124">
    <property type="entry name" value="HTH_ARAC_FAMILY_2"/>
    <property type="match status" value="1"/>
</dbReference>
<sequence length="248" mass="27889">MDWTRHDYWKVLLVVDGHGQLLTQTTQGILHRSVVAVVPAGCDHRLSDTEGQPLTLYILCFDSRPPFTSLEGFANDRPTLLTNLRTETSALDTMRHLLLEQVYPSLGSDLRKTGAVCLLLADIANRESAAKSPQAPAPPTATHKVRDYVSNLATTFCRSDTLDTVAHRTGVSRRRFTQLFREITGRAWHPYIQERRVEHAKRLLQSTDRPILAIAFECGFEDASTFYRAFKKVTGESPLAWRQRGSGP</sequence>
<dbReference type="InterPro" id="IPR018062">
    <property type="entry name" value="HTH_AraC-typ_CS"/>
</dbReference>
<dbReference type="GO" id="GO:0003700">
    <property type="term" value="F:DNA-binding transcription factor activity"/>
    <property type="evidence" value="ECO:0007669"/>
    <property type="project" value="InterPro"/>
</dbReference>
<evidence type="ECO:0000256" key="3">
    <source>
        <dbReference type="ARBA" id="ARBA00023159"/>
    </source>
</evidence>
<organism evidence="6 7">
    <name type="scientific">Novipirellula herctigrandis</name>
    <dbReference type="NCBI Taxonomy" id="2527986"/>
    <lineage>
        <taxon>Bacteria</taxon>
        <taxon>Pseudomonadati</taxon>
        <taxon>Planctomycetota</taxon>
        <taxon>Planctomycetia</taxon>
        <taxon>Pirellulales</taxon>
        <taxon>Pirellulaceae</taxon>
        <taxon>Novipirellula</taxon>
    </lineage>
</organism>
<dbReference type="RefSeq" id="WP_419194727.1">
    <property type="nucleotide sequence ID" value="NZ_SJPJ01000001.1"/>
</dbReference>
<dbReference type="Proteomes" id="UP000315010">
    <property type="component" value="Unassembled WGS sequence"/>
</dbReference>
<dbReference type="Gene3D" id="1.10.10.60">
    <property type="entry name" value="Homeodomain-like"/>
    <property type="match status" value="2"/>
</dbReference>
<feature type="domain" description="HTH araC/xylS-type" evidence="5">
    <location>
        <begin position="143"/>
        <end position="244"/>
    </location>
</feature>
<dbReference type="SUPFAM" id="SSF46689">
    <property type="entry name" value="Homeodomain-like"/>
    <property type="match status" value="1"/>
</dbReference>